<feature type="domain" description="SsuA/THI5-like" evidence="13">
    <location>
        <begin position="68"/>
        <end position="287"/>
    </location>
</feature>
<gene>
    <name evidence="14" type="ORF">CC117_05605</name>
</gene>
<evidence type="ECO:0000256" key="2">
    <source>
        <dbReference type="ARBA" id="ARBA00004948"/>
    </source>
</evidence>
<dbReference type="InterPro" id="IPR015168">
    <property type="entry name" value="SsuA/THI5"/>
</dbReference>
<evidence type="ECO:0000256" key="9">
    <source>
        <dbReference type="ARBA" id="ARBA00023004"/>
    </source>
</evidence>
<keyword evidence="6" id="KW-0479">Metal-binding</keyword>
<sequence>MRRPRAAALTACLLAALLTGAALLAACDPRDDTRAAASAGGLGGSGAGEDAGVPVTAVRLQLQWFTQAQFAGYIAARDKGFYADVGLAVEILEGGTEIVPQEVLAQGRADFAIAWVPKALAAREQGARITDVGQIFQRSGTWQVSFADAGIRQPADLRGRRVGTWGFGNEFELFAGMAGAGLDPGADATLVQQEFDVTALLSGEIDAAAAMSYNEYAQILEAENPRTGRLYTSEDLAVIDWNDVGTAMLQDAIWASTPRLESDPAYRRTTTRFLEASLRGWAYCRDNARECRDLVVAAGSQLGASHQLWQMNEVNKLIWPSPQGIGVIDQASWQRTVEIARGTRNADGRAVLRADPAGPAYTNEFAREALANLRAADVDVTGESFEPIEVTPSPGGA</sequence>
<dbReference type="SUPFAM" id="SSF53850">
    <property type="entry name" value="Periplasmic binding protein-like II"/>
    <property type="match status" value="1"/>
</dbReference>
<dbReference type="GO" id="GO:0016740">
    <property type="term" value="F:transferase activity"/>
    <property type="evidence" value="ECO:0007669"/>
    <property type="project" value="UniProtKB-KW"/>
</dbReference>
<dbReference type="AlphaFoldDB" id="A0A1S1QI75"/>
<evidence type="ECO:0000256" key="10">
    <source>
        <dbReference type="ARBA" id="ARBA00033171"/>
    </source>
</evidence>
<keyword evidence="8" id="KW-0784">Thiamine biosynthesis</keyword>
<comment type="pathway">
    <text evidence="2">Cofactor biosynthesis; thiamine diphosphate biosynthesis.</text>
</comment>
<organism evidence="14 15">
    <name type="scientific">Parafrankia colletiae</name>
    <dbReference type="NCBI Taxonomy" id="573497"/>
    <lineage>
        <taxon>Bacteria</taxon>
        <taxon>Bacillati</taxon>
        <taxon>Actinomycetota</taxon>
        <taxon>Actinomycetes</taxon>
        <taxon>Frankiales</taxon>
        <taxon>Frankiaceae</taxon>
        <taxon>Parafrankia</taxon>
    </lineage>
</organism>
<accession>A0A1S1QI75</accession>
<proteinExistence type="inferred from homology"/>
<dbReference type="RefSeq" id="WP_071088089.1">
    <property type="nucleotide sequence ID" value="NZ_MBLM01000141.1"/>
</dbReference>
<evidence type="ECO:0000256" key="8">
    <source>
        <dbReference type="ARBA" id="ARBA00022977"/>
    </source>
</evidence>
<dbReference type="PROSITE" id="PS51257">
    <property type="entry name" value="PROKAR_LIPOPROTEIN"/>
    <property type="match status" value="1"/>
</dbReference>
<evidence type="ECO:0000256" key="7">
    <source>
        <dbReference type="ARBA" id="ARBA00022898"/>
    </source>
</evidence>
<keyword evidence="12" id="KW-0732">Signal</keyword>
<dbReference type="GO" id="GO:0046872">
    <property type="term" value="F:metal ion binding"/>
    <property type="evidence" value="ECO:0007669"/>
    <property type="project" value="UniProtKB-KW"/>
</dbReference>
<keyword evidence="5" id="KW-0808">Transferase</keyword>
<evidence type="ECO:0000259" key="13">
    <source>
        <dbReference type="Pfam" id="PF09084"/>
    </source>
</evidence>
<dbReference type="Pfam" id="PF09084">
    <property type="entry name" value="NMT1"/>
    <property type="match status" value="1"/>
</dbReference>
<evidence type="ECO:0000313" key="15">
    <source>
        <dbReference type="Proteomes" id="UP000179627"/>
    </source>
</evidence>
<evidence type="ECO:0000256" key="5">
    <source>
        <dbReference type="ARBA" id="ARBA00022679"/>
    </source>
</evidence>
<feature type="chain" id="PRO_5039630991" description="Thiamine pyrimidine synthase" evidence="12">
    <location>
        <begin position="22"/>
        <end position="397"/>
    </location>
</feature>
<feature type="signal peptide" evidence="12">
    <location>
        <begin position="1"/>
        <end position="21"/>
    </location>
</feature>
<evidence type="ECO:0000256" key="1">
    <source>
        <dbReference type="ARBA" id="ARBA00003469"/>
    </source>
</evidence>
<reference evidence="15" key="1">
    <citation type="submission" date="2016-07" db="EMBL/GenBank/DDBJ databases">
        <title>Sequence Frankia sp. strain CcI1.17.</title>
        <authorList>
            <person name="Ghodhbane-Gtari F."/>
            <person name="Swanson E."/>
            <person name="Gueddou A."/>
            <person name="Morris K."/>
            <person name="Hezbri K."/>
            <person name="Ktari A."/>
            <person name="Nouioui I."/>
            <person name="Abebe-Akele F."/>
            <person name="Simpson S."/>
            <person name="Thomas K."/>
            <person name="Gtari M."/>
            <person name="Tisa L.S."/>
            <person name="Hurst S."/>
        </authorList>
    </citation>
    <scope>NUCLEOTIDE SEQUENCE [LARGE SCALE GENOMIC DNA]</scope>
    <source>
        <strain evidence="15">Cc1.17</strain>
    </source>
</reference>
<dbReference type="OrthoDB" id="174578at2"/>
<dbReference type="EMBL" id="MBLM01000141">
    <property type="protein sequence ID" value="OHV32004.1"/>
    <property type="molecule type" value="Genomic_DNA"/>
</dbReference>
<dbReference type="PANTHER" id="PTHR31528:SF1">
    <property type="entry name" value="4-AMINO-5-HYDROXYMETHYL-2-METHYLPYRIMIDINE PHOSPHATE SYNTHASE THI11-RELATED"/>
    <property type="match status" value="1"/>
</dbReference>
<comment type="caution">
    <text evidence="14">The sequence shown here is derived from an EMBL/GenBank/DDBJ whole genome shotgun (WGS) entry which is preliminary data.</text>
</comment>
<evidence type="ECO:0000256" key="11">
    <source>
        <dbReference type="ARBA" id="ARBA00048179"/>
    </source>
</evidence>
<keyword evidence="7" id="KW-0663">Pyridoxal phosphate</keyword>
<name>A0A1S1QI75_9ACTN</name>
<comment type="catalytic activity">
    <reaction evidence="11">
        <text>N(6)-(pyridoxal phosphate)-L-lysyl-[4-amino-5-hydroxymethyl-2-methylpyrimidine phosphate synthase] + L-histidyl-[4-amino-5-hydroxymethyl-2-methylpyrimidine phosphate synthase] + 2 Fe(3+) + 4 H2O = L-lysyl-[4-amino-5-hydroxymethyl-2-methylpyrimidine phosphate synthase] + (2S)-2-amino-5-hydroxy-4-oxopentanoyl-[4-amino-5-hydroxymethyl-2-methylpyrimidine phosphate synthase] + 4-amino-2-methyl-5-(phosphooxymethyl)pyrimidine + 3-oxopropanoate + 2 Fe(2+) + 2 H(+)</text>
        <dbReference type="Rhea" id="RHEA:65756"/>
        <dbReference type="Rhea" id="RHEA-COMP:16892"/>
        <dbReference type="Rhea" id="RHEA-COMP:16893"/>
        <dbReference type="Rhea" id="RHEA-COMP:16894"/>
        <dbReference type="Rhea" id="RHEA-COMP:16895"/>
        <dbReference type="ChEBI" id="CHEBI:15377"/>
        <dbReference type="ChEBI" id="CHEBI:15378"/>
        <dbReference type="ChEBI" id="CHEBI:29033"/>
        <dbReference type="ChEBI" id="CHEBI:29034"/>
        <dbReference type="ChEBI" id="CHEBI:29969"/>
        <dbReference type="ChEBI" id="CHEBI:29979"/>
        <dbReference type="ChEBI" id="CHEBI:33190"/>
        <dbReference type="ChEBI" id="CHEBI:58354"/>
        <dbReference type="ChEBI" id="CHEBI:143915"/>
        <dbReference type="ChEBI" id="CHEBI:157692"/>
    </reaction>
    <physiologicalReaction direction="left-to-right" evidence="11">
        <dbReference type="Rhea" id="RHEA:65757"/>
    </physiologicalReaction>
</comment>
<keyword evidence="15" id="KW-1185">Reference proteome</keyword>
<keyword evidence="9" id="KW-0408">Iron</keyword>
<evidence type="ECO:0000256" key="12">
    <source>
        <dbReference type="SAM" id="SignalP"/>
    </source>
</evidence>
<evidence type="ECO:0000256" key="6">
    <source>
        <dbReference type="ARBA" id="ARBA00022723"/>
    </source>
</evidence>
<comment type="function">
    <text evidence="1">Responsible for the formation of the pyrimidine heterocycle in the thiamine biosynthesis pathway. Catalyzes the formation of hydroxymethylpyrimidine phosphate (HMP-P) from histidine and pyridoxal phosphate (PLP). The protein uses PLP and the active site histidine to form HMP-P, generating an inactive enzyme. The enzyme can only undergo a single turnover, which suggests it is a suicide enzyme.</text>
</comment>
<protein>
    <recommendedName>
        <fullName evidence="10">Thiamine pyrimidine synthase</fullName>
    </recommendedName>
</protein>
<comment type="subunit">
    <text evidence="4">Homodimer.</text>
</comment>
<evidence type="ECO:0000256" key="4">
    <source>
        <dbReference type="ARBA" id="ARBA00011738"/>
    </source>
</evidence>
<comment type="similarity">
    <text evidence="3">Belongs to the NMT1/THI5 family.</text>
</comment>
<dbReference type="InterPro" id="IPR027939">
    <property type="entry name" value="NMT1/THI5"/>
</dbReference>
<dbReference type="Gene3D" id="3.40.190.10">
    <property type="entry name" value="Periplasmic binding protein-like II"/>
    <property type="match status" value="2"/>
</dbReference>
<dbReference type="GO" id="GO:0009228">
    <property type="term" value="P:thiamine biosynthetic process"/>
    <property type="evidence" value="ECO:0007669"/>
    <property type="project" value="UniProtKB-KW"/>
</dbReference>
<dbReference type="PANTHER" id="PTHR31528">
    <property type="entry name" value="4-AMINO-5-HYDROXYMETHYL-2-METHYLPYRIMIDINE PHOSPHATE SYNTHASE THI11-RELATED"/>
    <property type="match status" value="1"/>
</dbReference>
<evidence type="ECO:0000313" key="14">
    <source>
        <dbReference type="EMBL" id="OHV32004.1"/>
    </source>
</evidence>
<dbReference type="Proteomes" id="UP000179627">
    <property type="component" value="Unassembled WGS sequence"/>
</dbReference>
<evidence type="ECO:0000256" key="3">
    <source>
        <dbReference type="ARBA" id="ARBA00009406"/>
    </source>
</evidence>